<protein>
    <recommendedName>
        <fullName evidence="4">TonB protein C-terminal</fullName>
    </recommendedName>
</protein>
<accession>A0A1G9LEW4</accession>
<keyword evidence="1" id="KW-0732">Signal</keyword>
<evidence type="ECO:0000313" key="2">
    <source>
        <dbReference type="EMBL" id="SDL60055.1"/>
    </source>
</evidence>
<dbReference type="AlphaFoldDB" id="A0A1G9LEW4"/>
<gene>
    <name evidence="2" type="ORF">SAMN04488568_10118</name>
</gene>
<organism evidence="2 3">
    <name type="scientific">Maricaulis salignorans</name>
    <dbReference type="NCBI Taxonomy" id="144026"/>
    <lineage>
        <taxon>Bacteria</taxon>
        <taxon>Pseudomonadati</taxon>
        <taxon>Pseudomonadota</taxon>
        <taxon>Alphaproteobacteria</taxon>
        <taxon>Maricaulales</taxon>
        <taxon>Maricaulaceae</taxon>
        <taxon>Maricaulis</taxon>
    </lineage>
</organism>
<evidence type="ECO:0008006" key="4">
    <source>
        <dbReference type="Google" id="ProtNLM"/>
    </source>
</evidence>
<evidence type="ECO:0000313" key="3">
    <source>
        <dbReference type="Proteomes" id="UP000199759"/>
    </source>
</evidence>
<reference evidence="2 3" key="1">
    <citation type="submission" date="2016-10" db="EMBL/GenBank/DDBJ databases">
        <authorList>
            <person name="de Groot N.N."/>
        </authorList>
    </citation>
    <scope>NUCLEOTIDE SEQUENCE [LARGE SCALE GENOMIC DNA]</scope>
    <source>
        <strain evidence="2 3">DSM 16077</strain>
    </source>
</reference>
<dbReference type="STRING" id="144026.SAMN04488568_10118"/>
<name>A0A1G9LEW4_9PROT</name>
<feature type="signal peptide" evidence="1">
    <location>
        <begin position="1"/>
        <end position="31"/>
    </location>
</feature>
<keyword evidence="3" id="KW-1185">Reference proteome</keyword>
<dbReference type="EMBL" id="FNHG01000001">
    <property type="protein sequence ID" value="SDL60055.1"/>
    <property type="molecule type" value="Genomic_DNA"/>
</dbReference>
<feature type="chain" id="PRO_5011529533" description="TonB protein C-terminal" evidence="1">
    <location>
        <begin position="32"/>
        <end position="185"/>
    </location>
</feature>
<evidence type="ECO:0000256" key="1">
    <source>
        <dbReference type="SAM" id="SignalP"/>
    </source>
</evidence>
<sequence length="185" mass="19639">MGRSAHRTRAAATALFTLALILISTVSGAQAQDEPNIWVTACDISDPQALTSEQAACVAALTASFIGEDRTFLDLPPVETPNLVGGGHGCHGRNIEPSWPIDEAGNIIALNVARAIVEVSYTARQDGSVARADAQLIEPEATGFPDGPAFLAAAVWAVERWRLCENDEVTHGVAQFIFRMDESAP</sequence>
<dbReference type="Proteomes" id="UP000199759">
    <property type="component" value="Unassembled WGS sequence"/>
</dbReference>
<proteinExistence type="predicted"/>